<dbReference type="InterPro" id="IPR027463">
    <property type="entry name" value="AcrB_DN_DC_subdom"/>
</dbReference>
<dbReference type="Gene3D" id="3.30.70.1440">
    <property type="entry name" value="Multidrug efflux transporter AcrB pore domain"/>
    <property type="match status" value="1"/>
</dbReference>
<sequence>MSDRFNLSAWALRHQTLVLFFMLILGVAGTLAYLGLGRQEDPDFTIKTVVIQAFWPGATAREMELQVTDKIEKKLQELAYFDNAVSYSKPGETLIKLTFADYTPPKEVPNLFYQLRKKLGDMQRTLPSGVQGPFVNDEFGDTFGIIYAFSADGFNLAELKKYVEDVRQQLLTIKLVGKVELYGTQDEKIFVEFSHTKLATLGITPNQIFDALQRQAAVAPAGIIETAKERISLRVENGFASLDDVRNVPIVANGRVQTLGDIAEVSRGYEDPMTFQMRFNGKPVIGIGLSMAPGGNIIDMGKAVDAKMAKIKTQLPHGIDIEQVAAQPKVVDASISEFVKSLGEALAIVLAVSFISLGFRTGIVVALSVPLVLAVTFLIMQMIGINLHRISLGALIIALGLLVDDAIIAVEMMMLKLEEGYDRVKAATFAFTSTAFPMLTGTIVTAAGFVPVGFAKSAVAEYTNAIFWVTAIALGISWVVAVLFTPYLGYKLLPEFKDRAHGGHDPHDTKLYHALRAVVTFCVRWRKSVLVVTLAIFVASVVGFGKVAQQFFPSASRPELMVDVRLPGGGSIAATQATVERVEALLKDDPNVAYYTSYVGAGTPRFYLPLNPELRQSNFGQFVIMTKGLKEREIVVKKLETAFANEFPEGLLRVARLENGPPVGFPIQFRVLGSDPAQIREIAYRVRDTMRANPHTANVNLEWNELSKTVKLEVDHKKARALGVNPQDLSTTLYTLLSGLNVAQFREGTELISVVARAVPAERLSLTDLEGINVGTATGGSISLAQIATVKYELEEPILWRRNRETMINVRADIWDGTQAPVVTAQINPQLDAIRATLPDGYRIDVGGAVEESAKGQNSINAMMPLMLMIMLTTLMIQLQSFQRLIIVFLTAPLGIIGVTAALLISGMPFGFVAMLGTIALAGMIMRNSVILVDQIEQDVRAGHALWDAIIDATVRRARPIALTAAAAILAMVPLSFSAFWGPMAVSIMGGLAVATLLTLLFLPALYAAWFRAKPVVAEDPMDDIRRRALAHVPALAAPGVASSRPAE</sequence>
<comment type="caution">
    <text evidence="2">The sequence shown here is derived from an EMBL/GenBank/DDBJ whole genome shotgun (WGS) entry which is preliminary data.</text>
</comment>
<feature type="transmembrane region" description="Helical" evidence="1">
    <location>
        <begin position="912"/>
        <end position="933"/>
    </location>
</feature>
<dbReference type="SUPFAM" id="SSF82693">
    <property type="entry name" value="Multidrug efflux transporter AcrB pore domain, PN1, PN2, PC1 and PC2 subdomains"/>
    <property type="match status" value="3"/>
</dbReference>
<keyword evidence="1" id="KW-1133">Transmembrane helix</keyword>
<dbReference type="OrthoDB" id="9798415at2"/>
<dbReference type="Gene3D" id="3.30.70.1430">
    <property type="entry name" value="Multidrug efflux transporter AcrB pore domain"/>
    <property type="match status" value="2"/>
</dbReference>
<feature type="transmembrane region" description="Helical" evidence="1">
    <location>
        <begin position="862"/>
        <end position="879"/>
    </location>
</feature>
<feature type="transmembrane region" description="Helical" evidence="1">
    <location>
        <begin position="16"/>
        <end position="36"/>
    </location>
</feature>
<dbReference type="InterPro" id="IPR001036">
    <property type="entry name" value="Acrflvin-R"/>
</dbReference>
<reference evidence="2 3" key="1">
    <citation type="submission" date="2017-07" db="EMBL/GenBank/DDBJ databases">
        <title>Elstera cyanobacteriorum sp. nov., a novel bacterium isolated from cyanobacterial aggregates in a eutrophic lake.</title>
        <authorList>
            <person name="Cai H."/>
        </authorList>
    </citation>
    <scope>NUCLEOTIDE SEQUENCE [LARGE SCALE GENOMIC DNA]</scope>
    <source>
        <strain evidence="2 3">TH019</strain>
    </source>
</reference>
<feature type="transmembrane region" description="Helical" evidence="1">
    <location>
        <begin position="961"/>
        <end position="982"/>
    </location>
</feature>
<dbReference type="SUPFAM" id="SSF82714">
    <property type="entry name" value="Multidrug efflux transporter AcrB TolC docking domain, DN and DC subdomains"/>
    <property type="match status" value="2"/>
</dbReference>
<feature type="transmembrane region" description="Helical" evidence="1">
    <location>
        <begin position="529"/>
        <end position="548"/>
    </location>
</feature>
<keyword evidence="3" id="KW-1185">Reference proteome</keyword>
<dbReference type="EMBL" id="NOXS01000030">
    <property type="protein sequence ID" value="OYQ19774.1"/>
    <property type="molecule type" value="Genomic_DNA"/>
</dbReference>
<gene>
    <name evidence="2" type="ORF">CHR90_06535</name>
</gene>
<name>A0A255XTU1_9PROT</name>
<dbReference type="RefSeq" id="WP_094408193.1">
    <property type="nucleotide sequence ID" value="NZ_BMJZ01000006.1"/>
</dbReference>
<evidence type="ECO:0000313" key="3">
    <source>
        <dbReference type="Proteomes" id="UP000216361"/>
    </source>
</evidence>
<dbReference type="GO" id="GO:0005886">
    <property type="term" value="C:plasma membrane"/>
    <property type="evidence" value="ECO:0007669"/>
    <property type="project" value="TreeGrafter"/>
</dbReference>
<feature type="transmembrane region" description="Helical" evidence="1">
    <location>
        <begin position="364"/>
        <end position="384"/>
    </location>
</feature>
<dbReference type="Pfam" id="PF00873">
    <property type="entry name" value="ACR_tran"/>
    <property type="match status" value="1"/>
</dbReference>
<dbReference type="Gene3D" id="1.20.1640.10">
    <property type="entry name" value="Multidrug efflux transporter AcrB transmembrane domain"/>
    <property type="match status" value="2"/>
</dbReference>
<feature type="transmembrane region" description="Helical" evidence="1">
    <location>
        <begin position="390"/>
        <end position="415"/>
    </location>
</feature>
<evidence type="ECO:0000256" key="1">
    <source>
        <dbReference type="SAM" id="Phobius"/>
    </source>
</evidence>
<dbReference type="SUPFAM" id="SSF82866">
    <property type="entry name" value="Multidrug efflux transporter AcrB transmembrane domain"/>
    <property type="match status" value="2"/>
</dbReference>
<dbReference type="PRINTS" id="PR00702">
    <property type="entry name" value="ACRIFLAVINRP"/>
</dbReference>
<dbReference type="AlphaFoldDB" id="A0A255XTU1"/>
<evidence type="ECO:0000313" key="2">
    <source>
        <dbReference type="EMBL" id="OYQ19774.1"/>
    </source>
</evidence>
<dbReference type="Gene3D" id="3.30.70.1320">
    <property type="entry name" value="Multidrug efflux transporter AcrB pore domain like"/>
    <property type="match status" value="1"/>
</dbReference>
<dbReference type="Gene3D" id="3.30.2090.10">
    <property type="entry name" value="Multidrug efflux transporter AcrB TolC docking domain, DN and DC subdomains"/>
    <property type="match status" value="2"/>
</dbReference>
<organism evidence="2 3">
    <name type="scientific">Elstera cyanobacteriorum</name>
    <dbReference type="NCBI Taxonomy" id="2022747"/>
    <lineage>
        <taxon>Bacteria</taxon>
        <taxon>Pseudomonadati</taxon>
        <taxon>Pseudomonadota</taxon>
        <taxon>Alphaproteobacteria</taxon>
        <taxon>Rhodospirillales</taxon>
        <taxon>Rhodospirillaceae</taxon>
        <taxon>Elstera</taxon>
    </lineage>
</organism>
<proteinExistence type="predicted"/>
<dbReference type="PANTHER" id="PTHR32063:SF18">
    <property type="entry name" value="CATION EFFLUX SYSTEM PROTEIN"/>
    <property type="match status" value="1"/>
</dbReference>
<dbReference type="Proteomes" id="UP000216361">
    <property type="component" value="Unassembled WGS sequence"/>
</dbReference>
<feature type="transmembrane region" description="Helical" evidence="1">
    <location>
        <begin position="466"/>
        <end position="490"/>
    </location>
</feature>
<keyword evidence="1" id="KW-0812">Transmembrane</keyword>
<accession>A0A255XTU1</accession>
<dbReference type="GO" id="GO:0042910">
    <property type="term" value="F:xenobiotic transmembrane transporter activity"/>
    <property type="evidence" value="ECO:0007669"/>
    <property type="project" value="TreeGrafter"/>
</dbReference>
<feature type="transmembrane region" description="Helical" evidence="1">
    <location>
        <begin position="427"/>
        <end position="454"/>
    </location>
</feature>
<feature type="transmembrane region" description="Helical" evidence="1">
    <location>
        <begin position="988"/>
        <end position="1010"/>
    </location>
</feature>
<protein>
    <submittedName>
        <fullName evidence="2">Multidrug transporter AcrB</fullName>
    </submittedName>
</protein>
<keyword evidence="1" id="KW-0472">Membrane</keyword>
<feature type="transmembrane region" description="Helical" evidence="1">
    <location>
        <begin position="886"/>
        <end position="906"/>
    </location>
</feature>
<dbReference type="PANTHER" id="PTHR32063">
    <property type="match status" value="1"/>
</dbReference>